<dbReference type="PROSITE" id="PS50157">
    <property type="entry name" value="ZINC_FINGER_C2H2_2"/>
    <property type="match status" value="3"/>
</dbReference>
<dbReference type="FunFam" id="3.30.160.60:FF:000340">
    <property type="entry name" value="zinc finger protein 473 isoform X1"/>
    <property type="match status" value="1"/>
</dbReference>
<dbReference type="AlphaFoldDB" id="A0AAV2K8J2"/>
<dbReference type="FunFam" id="3.30.160.60:FF:000264">
    <property type="entry name" value="Zinc finger protein 236"/>
    <property type="match status" value="1"/>
</dbReference>
<keyword evidence="3 5" id="KW-0863">Zinc-finger</keyword>
<evidence type="ECO:0000256" key="2">
    <source>
        <dbReference type="ARBA" id="ARBA00022737"/>
    </source>
</evidence>
<dbReference type="PANTHER" id="PTHR23235:SF120">
    <property type="entry name" value="KRUPPEL-LIKE FACTOR 15"/>
    <property type="match status" value="1"/>
</dbReference>
<dbReference type="GO" id="GO:0000981">
    <property type="term" value="F:DNA-binding transcription factor activity, RNA polymerase II-specific"/>
    <property type="evidence" value="ECO:0007669"/>
    <property type="project" value="TreeGrafter"/>
</dbReference>
<feature type="domain" description="C2H2-type" evidence="6">
    <location>
        <begin position="47"/>
        <end position="74"/>
    </location>
</feature>
<evidence type="ECO:0000313" key="7">
    <source>
        <dbReference type="EMBL" id="CAL1583932.1"/>
    </source>
</evidence>
<protein>
    <recommendedName>
        <fullName evidence="6">C2H2-type domain-containing protein</fullName>
    </recommendedName>
</protein>
<evidence type="ECO:0000256" key="3">
    <source>
        <dbReference type="ARBA" id="ARBA00022771"/>
    </source>
</evidence>
<evidence type="ECO:0000313" key="8">
    <source>
        <dbReference type="Proteomes" id="UP001497482"/>
    </source>
</evidence>
<keyword evidence="2" id="KW-0677">Repeat</keyword>
<keyword evidence="4" id="KW-0862">Zinc</keyword>
<dbReference type="InterPro" id="IPR036236">
    <property type="entry name" value="Znf_C2H2_sf"/>
</dbReference>
<evidence type="ECO:0000259" key="6">
    <source>
        <dbReference type="PROSITE" id="PS50157"/>
    </source>
</evidence>
<dbReference type="SUPFAM" id="SSF57667">
    <property type="entry name" value="beta-beta-alpha zinc fingers"/>
    <property type="match status" value="2"/>
</dbReference>
<feature type="domain" description="C2H2-type" evidence="6">
    <location>
        <begin position="75"/>
        <end position="102"/>
    </location>
</feature>
<dbReference type="PANTHER" id="PTHR23235">
    <property type="entry name" value="KRUEPPEL-LIKE TRANSCRIPTION FACTOR"/>
    <property type="match status" value="1"/>
</dbReference>
<dbReference type="Proteomes" id="UP001497482">
    <property type="component" value="Chromosome 16"/>
</dbReference>
<dbReference type="InterPro" id="IPR013087">
    <property type="entry name" value="Znf_C2H2_type"/>
</dbReference>
<name>A0AAV2K8J2_KNICA</name>
<keyword evidence="8" id="KW-1185">Reference proteome</keyword>
<accession>A0AAV2K8J2</accession>
<dbReference type="PROSITE" id="PS00028">
    <property type="entry name" value="ZINC_FINGER_C2H2_1"/>
    <property type="match status" value="3"/>
</dbReference>
<reference evidence="7 8" key="1">
    <citation type="submission" date="2024-04" db="EMBL/GenBank/DDBJ databases">
        <authorList>
            <person name="Waldvogel A.-M."/>
            <person name="Schoenle A."/>
        </authorList>
    </citation>
    <scope>NUCLEOTIDE SEQUENCE [LARGE SCALE GENOMIC DNA]</scope>
</reference>
<dbReference type="Gene3D" id="3.30.160.60">
    <property type="entry name" value="Classic Zinc Finger"/>
    <property type="match status" value="3"/>
</dbReference>
<organism evidence="7 8">
    <name type="scientific">Knipowitschia caucasica</name>
    <name type="common">Caucasian dwarf goby</name>
    <name type="synonym">Pomatoschistus caucasicus</name>
    <dbReference type="NCBI Taxonomy" id="637954"/>
    <lineage>
        <taxon>Eukaryota</taxon>
        <taxon>Metazoa</taxon>
        <taxon>Chordata</taxon>
        <taxon>Craniata</taxon>
        <taxon>Vertebrata</taxon>
        <taxon>Euteleostomi</taxon>
        <taxon>Actinopterygii</taxon>
        <taxon>Neopterygii</taxon>
        <taxon>Teleostei</taxon>
        <taxon>Neoteleostei</taxon>
        <taxon>Acanthomorphata</taxon>
        <taxon>Gobiaria</taxon>
        <taxon>Gobiiformes</taxon>
        <taxon>Gobioidei</taxon>
        <taxon>Gobiidae</taxon>
        <taxon>Gobiinae</taxon>
        <taxon>Knipowitschia</taxon>
    </lineage>
</organism>
<evidence type="ECO:0000256" key="5">
    <source>
        <dbReference type="PROSITE-ProRule" id="PRU00042"/>
    </source>
</evidence>
<dbReference type="GO" id="GO:0008270">
    <property type="term" value="F:zinc ion binding"/>
    <property type="evidence" value="ECO:0007669"/>
    <property type="project" value="UniProtKB-KW"/>
</dbReference>
<keyword evidence="1" id="KW-0479">Metal-binding</keyword>
<dbReference type="Pfam" id="PF00096">
    <property type="entry name" value="zf-C2H2"/>
    <property type="match status" value="3"/>
</dbReference>
<dbReference type="SMART" id="SM00355">
    <property type="entry name" value="ZnF_C2H2"/>
    <property type="match status" value="3"/>
</dbReference>
<dbReference type="GO" id="GO:0000978">
    <property type="term" value="F:RNA polymerase II cis-regulatory region sequence-specific DNA binding"/>
    <property type="evidence" value="ECO:0007669"/>
    <property type="project" value="TreeGrafter"/>
</dbReference>
<evidence type="ECO:0000256" key="1">
    <source>
        <dbReference type="ARBA" id="ARBA00022723"/>
    </source>
</evidence>
<proteinExistence type="predicted"/>
<dbReference type="EMBL" id="OZ035838">
    <property type="protein sequence ID" value="CAL1583932.1"/>
    <property type="molecule type" value="Genomic_DNA"/>
</dbReference>
<sequence length="139" mass="15895">MMLFHVRVVNRRLSPQQFLQLQCSVCNPKACVVVAGAQEPFGRSRTKTCQVCGKVYDNMTHLKRHMSVHTGERPFSCSVCGRCFSRRDHLTRHHISHTGMKPYSCSLCPSAFTSNQSLKRHMDSHQQPEARPLIYCSMD</sequence>
<feature type="domain" description="C2H2-type" evidence="6">
    <location>
        <begin position="103"/>
        <end position="130"/>
    </location>
</feature>
<dbReference type="GO" id="GO:0005634">
    <property type="term" value="C:nucleus"/>
    <property type="evidence" value="ECO:0007669"/>
    <property type="project" value="UniProtKB-ARBA"/>
</dbReference>
<gene>
    <name evidence="7" type="ORF">KC01_LOCUS14340</name>
</gene>
<dbReference type="FunFam" id="3.30.160.60:FF:001119">
    <property type="entry name" value="zinc finger protein 408"/>
    <property type="match status" value="1"/>
</dbReference>
<evidence type="ECO:0000256" key="4">
    <source>
        <dbReference type="ARBA" id="ARBA00022833"/>
    </source>
</evidence>